<dbReference type="SUPFAM" id="SSF57701">
    <property type="entry name" value="Zn2/Cys6 DNA-binding domain"/>
    <property type="match status" value="1"/>
</dbReference>
<sequence>MNNSAPPIFYTGPPLMPMRLSPPSPTPRNAAPPPSISTTQNPANPRRPSDTGMNDEGSPHSTHRRLSSTGGPDSAPDPAAARVPAMTGVAAPYVRRKRAIAACQFCRLRKTKCDNVRPVCGSCRHHQARCVYTDGSEGGGPQAGLDEAAARHGEVLERLDDIRNLLAARVAPSPDARSSGAGSEMGSHLSGFSNLARGSIDRESSGAGGGAVDTESVSDRQPSSSASPSAYLQYTKCESILKWPVLSDVMTEEDAAIDSFVFDAHVRGDGEEYEEVVRMSAAGSASPASSRDAGSGAFRQPKATQLFGRGVQEGAFVMLCQKFLALVDCRNPIMDARDLLVYARSVAEDGLGWDAKSCVVLLACALASYSRAWKPPPFIRTSPSPTVRRDSAVPPDVMAESDDEAAEAYFEAAQRRLGCLGTSLIDIQCYYYASLCERFAFRPLQAWMYLQQAATRLRVHHIERQWEENRRQTGGQDGYRVEPRCSTARHHFEQRAFWTIHKAEREFATELGISLASDLTGFKYPEAFPTPPESVNHLTAVDDDDDSDMSDVFSPRRNEFVWFFYLAEISLRRTLDEILSVIYEKGEQYWIENVDLVLRQYYESEKQMADWQFHLPPTMRYDPASQPNNEMGYYLEGRFEEWNECILRPLVYYCLHYPPTKPPTPSIVALAQRDMTLCENCILRCANHDRHGGTWVVLRRAFRCTLIMLAAVVADGPLRPPENWRELTSTSIGTFSKWSVGVRDLQRMRRVLERVFRAVCEVVATRMPVEGRGAW</sequence>
<gene>
    <name evidence="4" type="ORF">DNG_04655</name>
</gene>
<reference evidence="4" key="1">
    <citation type="submission" date="2018-03" db="EMBL/GenBank/DDBJ databases">
        <authorList>
            <person name="Guldener U."/>
        </authorList>
    </citation>
    <scope>NUCLEOTIDE SEQUENCE</scope>
</reference>
<dbReference type="PROSITE" id="PS00463">
    <property type="entry name" value="ZN2_CY6_FUNGAL_1"/>
    <property type="match status" value="1"/>
</dbReference>
<dbReference type="Gene3D" id="4.10.240.10">
    <property type="entry name" value="Zn(2)-C6 fungal-type DNA-binding domain"/>
    <property type="match status" value="1"/>
</dbReference>
<dbReference type="GO" id="GO:0000981">
    <property type="term" value="F:DNA-binding transcription factor activity, RNA polymerase II-specific"/>
    <property type="evidence" value="ECO:0007669"/>
    <property type="project" value="InterPro"/>
</dbReference>
<organism evidence="4 5">
    <name type="scientific">Cephalotrichum gorgonifer</name>
    <dbReference type="NCBI Taxonomy" id="2041049"/>
    <lineage>
        <taxon>Eukaryota</taxon>
        <taxon>Fungi</taxon>
        <taxon>Dikarya</taxon>
        <taxon>Ascomycota</taxon>
        <taxon>Pezizomycotina</taxon>
        <taxon>Sordariomycetes</taxon>
        <taxon>Hypocreomycetidae</taxon>
        <taxon>Microascales</taxon>
        <taxon>Microascaceae</taxon>
        <taxon>Cephalotrichum</taxon>
    </lineage>
</organism>
<dbReference type="InterPro" id="IPR053181">
    <property type="entry name" value="EcdB-like_regulator"/>
</dbReference>
<proteinExistence type="predicted"/>
<dbReference type="AlphaFoldDB" id="A0AAE8SVI6"/>
<keyword evidence="1" id="KW-0539">Nucleus</keyword>
<feature type="compositionally biased region" description="Pro residues" evidence="2">
    <location>
        <begin position="14"/>
        <end position="35"/>
    </location>
</feature>
<accession>A0AAE8SVI6</accession>
<dbReference type="InterPro" id="IPR001138">
    <property type="entry name" value="Zn2Cys6_DnaBD"/>
</dbReference>
<dbReference type="PROSITE" id="PS50048">
    <property type="entry name" value="ZN2_CY6_FUNGAL_2"/>
    <property type="match status" value="1"/>
</dbReference>
<feature type="region of interest" description="Disordered" evidence="2">
    <location>
        <begin position="1"/>
        <end position="80"/>
    </location>
</feature>
<dbReference type="GO" id="GO:0008270">
    <property type="term" value="F:zinc ion binding"/>
    <property type="evidence" value="ECO:0007669"/>
    <property type="project" value="InterPro"/>
</dbReference>
<dbReference type="InterPro" id="IPR036864">
    <property type="entry name" value="Zn2-C6_fun-type_DNA-bd_sf"/>
</dbReference>
<dbReference type="PANTHER" id="PTHR47785:SF5">
    <property type="entry name" value="ZN(II)2CYS6 TRANSCRIPTION FACTOR (EUROFUNG)"/>
    <property type="match status" value="1"/>
</dbReference>
<feature type="domain" description="Zn(2)-C6 fungal-type" evidence="3">
    <location>
        <begin position="102"/>
        <end position="132"/>
    </location>
</feature>
<dbReference type="PANTHER" id="PTHR47785">
    <property type="entry name" value="ZN(II)2CYS6 TRANSCRIPTION FACTOR (EUROFUNG)-RELATED-RELATED"/>
    <property type="match status" value="1"/>
</dbReference>
<dbReference type="CDD" id="cd12148">
    <property type="entry name" value="fungal_TF_MHR"/>
    <property type="match status" value="1"/>
</dbReference>
<dbReference type="SMART" id="SM00066">
    <property type="entry name" value="GAL4"/>
    <property type="match status" value="1"/>
</dbReference>
<protein>
    <recommendedName>
        <fullName evidence="3">Zn(2)-C6 fungal-type domain-containing protein</fullName>
    </recommendedName>
</protein>
<dbReference type="CDD" id="cd00067">
    <property type="entry name" value="GAL4"/>
    <property type="match status" value="1"/>
</dbReference>
<evidence type="ECO:0000259" key="3">
    <source>
        <dbReference type="PROSITE" id="PS50048"/>
    </source>
</evidence>
<keyword evidence="5" id="KW-1185">Reference proteome</keyword>
<comment type="caution">
    <text evidence="4">The sequence shown here is derived from an EMBL/GenBank/DDBJ whole genome shotgun (WGS) entry which is preliminary data.</text>
</comment>
<evidence type="ECO:0000313" key="5">
    <source>
        <dbReference type="Proteomes" id="UP001187682"/>
    </source>
</evidence>
<evidence type="ECO:0000313" key="4">
    <source>
        <dbReference type="EMBL" id="SPO01982.1"/>
    </source>
</evidence>
<evidence type="ECO:0000256" key="1">
    <source>
        <dbReference type="ARBA" id="ARBA00023242"/>
    </source>
</evidence>
<dbReference type="Pfam" id="PF00172">
    <property type="entry name" value="Zn_clus"/>
    <property type="match status" value="1"/>
</dbReference>
<feature type="region of interest" description="Disordered" evidence="2">
    <location>
        <begin position="171"/>
        <end position="228"/>
    </location>
</feature>
<name>A0AAE8SVI6_9PEZI</name>
<dbReference type="Proteomes" id="UP001187682">
    <property type="component" value="Unassembled WGS sequence"/>
</dbReference>
<dbReference type="EMBL" id="ONZQ02000005">
    <property type="protein sequence ID" value="SPO01982.1"/>
    <property type="molecule type" value="Genomic_DNA"/>
</dbReference>
<evidence type="ECO:0000256" key="2">
    <source>
        <dbReference type="SAM" id="MobiDB-lite"/>
    </source>
</evidence>